<proteinExistence type="inferred from homology"/>
<evidence type="ECO:0000256" key="7">
    <source>
        <dbReference type="SAM" id="Phobius"/>
    </source>
</evidence>
<feature type="transmembrane region" description="Helical" evidence="7">
    <location>
        <begin position="12"/>
        <end position="38"/>
    </location>
</feature>
<dbReference type="EMBL" id="LDPZ01000036">
    <property type="protein sequence ID" value="KTQ90495.1"/>
    <property type="molecule type" value="Genomic_DNA"/>
</dbReference>
<evidence type="ECO:0000313" key="9">
    <source>
        <dbReference type="EMBL" id="KTR07298.1"/>
    </source>
</evidence>
<dbReference type="Proteomes" id="UP000078272">
    <property type="component" value="Unassembled WGS sequence"/>
</dbReference>
<evidence type="ECO:0000256" key="5">
    <source>
        <dbReference type="ARBA" id="ARBA00022989"/>
    </source>
</evidence>
<dbReference type="Proteomes" id="UP000078529">
    <property type="component" value="Unassembled WGS sequence"/>
</dbReference>
<dbReference type="PANTHER" id="PTHR30250">
    <property type="entry name" value="PST FAMILY PREDICTED COLANIC ACID TRANSPORTER"/>
    <property type="match status" value="1"/>
</dbReference>
<feature type="transmembrane region" description="Helical" evidence="7">
    <location>
        <begin position="416"/>
        <end position="436"/>
    </location>
</feature>
<feature type="transmembrane region" description="Helical" evidence="7">
    <location>
        <begin position="116"/>
        <end position="134"/>
    </location>
</feature>
<dbReference type="OrthoDB" id="7605542at2"/>
<sequence length="491" mass="52274">MPSPERNLKSKMMAGTLWSLGGSLGQQLFGFVVFAILARNLSPAEFGTVAIATILIDFLNIFGRSGLTDVLIYRKDLTALELHTSFWLSVALGLLAMALLYVGAGSAAALFDTPELEPIVQILALSTFIYAIGVNPEALMRKEFQFALLTKRTMLATVSSGLVAVALIALDFGVYALVFQRLTFSILNSGLLWMWNGYRPAFQFSFAIARRQMAAGAWLAGSSFVNMAIPKTFDLIVGSVLGTAALGLYRIGARYLDLILDVTIRPLSSVALSSFSALQSDALARNRAYLRVLQLTSLVIYPAFAGAALIAPEALPALFGPQWTASIPIAQILALSALPLPITFHNPTILTALGQGRSILALSLFDLSLSLAVAFCAAGWGVGAVAIGYVCRNIASVPLALLLLRRSTGLRPGEVLRTLLPSAACTLIMVVTLLGLRQTALVESFPDPLRIAVLVVGGLTAYAIPVLLWPGLLADLLRFIRRPAKGGASAP</sequence>
<feature type="transmembrane region" description="Helical" evidence="7">
    <location>
        <begin position="290"/>
        <end position="311"/>
    </location>
</feature>
<dbReference type="PANTHER" id="PTHR30250:SF10">
    <property type="entry name" value="LIPOPOLYSACCHARIDE BIOSYNTHESIS PROTEIN WZXC"/>
    <property type="match status" value="1"/>
</dbReference>
<evidence type="ECO:0000256" key="6">
    <source>
        <dbReference type="ARBA" id="ARBA00023136"/>
    </source>
</evidence>
<comment type="caution">
    <text evidence="8">The sequence shown here is derived from an EMBL/GenBank/DDBJ whole genome shotgun (WGS) entry which is preliminary data.</text>
</comment>
<evidence type="ECO:0000313" key="10">
    <source>
        <dbReference type="Proteomes" id="UP000078272"/>
    </source>
</evidence>
<evidence type="ECO:0000256" key="3">
    <source>
        <dbReference type="ARBA" id="ARBA00022475"/>
    </source>
</evidence>
<dbReference type="GO" id="GO:0005886">
    <property type="term" value="C:plasma membrane"/>
    <property type="evidence" value="ECO:0007669"/>
    <property type="project" value="UniProtKB-SubCell"/>
</dbReference>
<feature type="transmembrane region" description="Helical" evidence="7">
    <location>
        <begin position="155"/>
        <end position="178"/>
    </location>
</feature>
<keyword evidence="3" id="KW-1003">Cell membrane</keyword>
<feature type="transmembrane region" description="Helical" evidence="7">
    <location>
        <begin position="448"/>
        <end position="472"/>
    </location>
</feature>
<feature type="transmembrane region" description="Helical" evidence="7">
    <location>
        <begin position="84"/>
        <end position="104"/>
    </location>
</feature>
<dbReference type="EMBL" id="LDQA01000011">
    <property type="protein sequence ID" value="KTR07298.1"/>
    <property type="molecule type" value="Genomic_DNA"/>
</dbReference>
<feature type="transmembrane region" description="Helical" evidence="7">
    <location>
        <begin position="44"/>
        <end position="63"/>
    </location>
</feature>
<feature type="transmembrane region" description="Helical" evidence="7">
    <location>
        <begin position="358"/>
        <end position="380"/>
    </location>
</feature>
<dbReference type="RefSeq" id="WP_058599056.1">
    <property type="nucleotide sequence ID" value="NZ_LDPZ01000036.1"/>
</dbReference>
<gene>
    <name evidence="8" type="ORF">NS226_16170</name>
    <name evidence="9" type="ORF">NS365_04340</name>
</gene>
<dbReference type="AlphaFoldDB" id="A0A175R566"/>
<evidence type="ECO:0000313" key="8">
    <source>
        <dbReference type="EMBL" id="KTQ90495.1"/>
    </source>
</evidence>
<dbReference type="STRING" id="401562.NS365_04340"/>
<evidence type="ECO:0000256" key="2">
    <source>
        <dbReference type="ARBA" id="ARBA00007430"/>
    </source>
</evidence>
<keyword evidence="4 7" id="KW-0812">Transmembrane</keyword>
<evidence type="ECO:0000256" key="1">
    <source>
        <dbReference type="ARBA" id="ARBA00004651"/>
    </source>
</evidence>
<dbReference type="Pfam" id="PF13440">
    <property type="entry name" value="Polysacc_synt_3"/>
    <property type="match status" value="1"/>
</dbReference>
<dbReference type="InterPro" id="IPR050833">
    <property type="entry name" value="Poly_Biosynth_Transport"/>
</dbReference>
<dbReference type="CDD" id="cd13127">
    <property type="entry name" value="MATE_tuaB_like"/>
    <property type="match status" value="1"/>
</dbReference>
<evidence type="ECO:0000313" key="11">
    <source>
        <dbReference type="Proteomes" id="UP000078529"/>
    </source>
</evidence>
<comment type="similarity">
    <text evidence="2">Belongs to the polysaccharide synthase family.</text>
</comment>
<reference evidence="10 11" key="1">
    <citation type="journal article" date="2016" name="Front. Microbiol.">
        <title>Genomic Resource of Rice Seed Associated Bacteria.</title>
        <authorList>
            <person name="Midha S."/>
            <person name="Bansal K."/>
            <person name="Sharma S."/>
            <person name="Kumar N."/>
            <person name="Patil P.P."/>
            <person name="Chaudhry V."/>
            <person name="Patil P.B."/>
        </authorList>
    </citation>
    <scope>NUCLEOTIDE SEQUENCE [LARGE SCALE GENOMIC DNA]</scope>
    <source>
        <strain evidence="8 10">NS226</strain>
        <strain evidence="9 11">NS365</strain>
    </source>
</reference>
<comment type="subcellular location">
    <subcellularLocation>
        <location evidence="1">Cell membrane</location>
        <topology evidence="1">Multi-pass membrane protein</topology>
    </subcellularLocation>
</comment>
<dbReference type="PATRIC" id="fig|401562.3.peg.2953"/>
<accession>A0A175R566</accession>
<organism evidence="8 10">
    <name type="scientific">Aureimonas ureilytica</name>
    <dbReference type="NCBI Taxonomy" id="401562"/>
    <lineage>
        <taxon>Bacteria</taxon>
        <taxon>Pseudomonadati</taxon>
        <taxon>Pseudomonadota</taxon>
        <taxon>Alphaproteobacteria</taxon>
        <taxon>Hyphomicrobiales</taxon>
        <taxon>Aurantimonadaceae</taxon>
        <taxon>Aureimonas</taxon>
    </lineage>
</organism>
<keyword evidence="6 7" id="KW-0472">Membrane</keyword>
<evidence type="ECO:0000256" key="4">
    <source>
        <dbReference type="ARBA" id="ARBA00022692"/>
    </source>
</evidence>
<protein>
    <submittedName>
        <fullName evidence="8">Uncharacterized protein</fullName>
    </submittedName>
</protein>
<keyword evidence="11" id="KW-1185">Reference proteome</keyword>
<feature type="transmembrane region" description="Helical" evidence="7">
    <location>
        <begin position="232"/>
        <end position="252"/>
    </location>
</feature>
<name>A0A175R566_9HYPH</name>
<keyword evidence="5 7" id="KW-1133">Transmembrane helix</keyword>